<keyword evidence="6" id="KW-1185">Reference proteome</keyword>
<evidence type="ECO:0000256" key="3">
    <source>
        <dbReference type="RuleBase" id="RU003694"/>
    </source>
</evidence>
<gene>
    <name evidence="5" type="ORF">SMD44_08692</name>
</gene>
<name>A0A1Z1WRZ9_9ACTN</name>
<accession>A0A1Z1WRZ9</accession>
<evidence type="ECO:0000313" key="6">
    <source>
        <dbReference type="Proteomes" id="UP000195880"/>
    </source>
</evidence>
<dbReference type="Proteomes" id="UP000195880">
    <property type="component" value="Chromosome"/>
</dbReference>
<keyword evidence="2 3" id="KW-0808">Transferase</keyword>
<dbReference type="EMBL" id="CP021748">
    <property type="protein sequence ID" value="ARX89205.1"/>
    <property type="molecule type" value="Genomic_DNA"/>
</dbReference>
<protein>
    <recommendedName>
        <fullName evidence="4">Ketosynthase family 3 (KS3) domain-containing protein</fullName>
    </recommendedName>
</protein>
<evidence type="ECO:0000313" key="5">
    <source>
        <dbReference type="EMBL" id="ARX89205.1"/>
    </source>
</evidence>
<dbReference type="InterPro" id="IPR014031">
    <property type="entry name" value="Ketoacyl_synth_C"/>
</dbReference>
<dbReference type="AlphaFoldDB" id="A0A1Z1WRZ9"/>
<reference evidence="5 6" key="1">
    <citation type="submission" date="2017-05" db="EMBL/GenBank/DDBJ databases">
        <title>Streptomyces alboflavus Genome sequencing and assembly.</title>
        <authorList>
            <person name="Wang Y."/>
            <person name="Du B."/>
            <person name="Ding Y."/>
            <person name="Liu H."/>
            <person name="Hou Q."/>
            <person name="Liu K."/>
            <person name="Wang C."/>
            <person name="Yao L."/>
        </authorList>
    </citation>
    <scope>NUCLEOTIDE SEQUENCE [LARGE SCALE GENOMIC DNA]</scope>
    <source>
        <strain evidence="5 6">MDJK44</strain>
    </source>
</reference>
<proteinExistence type="inferred from homology"/>
<dbReference type="CDD" id="cd00834">
    <property type="entry name" value="KAS_I_II"/>
    <property type="match status" value="1"/>
</dbReference>
<dbReference type="eggNOG" id="COG0304">
    <property type="taxonomic scope" value="Bacteria"/>
</dbReference>
<dbReference type="PANTHER" id="PTHR11712">
    <property type="entry name" value="POLYKETIDE SYNTHASE-RELATED"/>
    <property type="match status" value="1"/>
</dbReference>
<dbReference type="STRING" id="67267.GCA_000716675_00588"/>
<dbReference type="InterPro" id="IPR020841">
    <property type="entry name" value="PKS_Beta-ketoAc_synthase_dom"/>
</dbReference>
<dbReference type="OrthoDB" id="9808669at2"/>
<organism evidence="5 6">
    <name type="scientific">Streptomyces alboflavus</name>
    <dbReference type="NCBI Taxonomy" id="67267"/>
    <lineage>
        <taxon>Bacteria</taxon>
        <taxon>Bacillati</taxon>
        <taxon>Actinomycetota</taxon>
        <taxon>Actinomycetes</taxon>
        <taxon>Kitasatosporales</taxon>
        <taxon>Streptomycetaceae</taxon>
        <taxon>Streptomyces</taxon>
    </lineage>
</organism>
<dbReference type="RefSeq" id="WP_087887171.1">
    <property type="nucleotide sequence ID" value="NZ_CP021748.1"/>
</dbReference>
<dbReference type="KEGG" id="salf:SMD44_08692"/>
<dbReference type="PROSITE" id="PS52004">
    <property type="entry name" value="KS3_2"/>
    <property type="match status" value="1"/>
</dbReference>
<evidence type="ECO:0000256" key="2">
    <source>
        <dbReference type="ARBA" id="ARBA00022679"/>
    </source>
</evidence>
<comment type="similarity">
    <text evidence="1 3">Belongs to the thiolase-like superfamily. Beta-ketoacyl-ACP synthases family.</text>
</comment>
<dbReference type="PANTHER" id="PTHR11712:SF336">
    <property type="entry name" value="3-OXOACYL-[ACYL-CARRIER-PROTEIN] SYNTHASE, MITOCHONDRIAL"/>
    <property type="match status" value="1"/>
</dbReference>
<dbReference type="GO" id="GO:0006633">
    <property type="term" value="P:fatty acid biosynthetic process"/>
    <property type="evidence" value="ECO:0007669"/>
    <property type="project" value="TreeGrafter"/>
</dbReference>
<dbReference type="GO" id="GO:0004315">
    <property type="term" value="F:3-oxoacyl-[acyl-carrier-protein] synthase activity"/>
    <property type="evidence" value="ECO:0007669"/>
    <property type="project" value="TreeGrafter"/>
</dbReference>
<dbReference type="SMART" id="SM00825">
    <property type="entry name" value="PKS_KS"/>
    <property type="match status" value="1"/>
</dbReference>
<dbReference type="SUPFAM" id="SSF53901">
    <property type="entry name" value="Thiolase-like"/>
    <property type="match status" value="2"/>
</dbReference>
<dbReference type="InterPro" id="IPR000794">
    <property type="entry name" value="Beta-ketoacyl_synthase"/>
</dbReference>
<feature type="domain" description="Ketosynthase family 3 (KS3)" evidence="4">
    <location>
        <begin position="7"/>
        <end position="393"/>
    </location>
</feature>
<dbReference type="InterPro" id="IPR014030">
    <property type="entry name" value="Ketoacyl_synth_N"/>
</dbReference>
<sequence length="428" mass="43634">MNTYDGDRRVVITGLGAISCLGTGVAAHWDGLLAGGGEPAEVPLPHLNMRTTKMYLVDRADVPAQPASHAGVELGSSPRLAVAAAEQALADAGVEEAARAAVPVVLGVELGNADMQEIQRSAGRTAWTTLTPAAAVVGAEIGSRAASTSVGNACSASGYALTIALDMIRAGEATTVLVGGAEGITRAGIGAFNRLGAADPVRCRPFDRNRAGTMFGDGSAMLVLEAAGHARRRGAEPYAELAGAAWSCDAYHPTAPDPSGDQIVRAMTEALADAGLSSSEVGCVIPHGTGTPLNDVVESQALHRVFGGRTQALPLFSLKAMIGHTTGAAGAFACLTATLMLRHRTSPANTPIEQDPECDVWVPQERPVRLEAPAVLVNTYAFGGNNTSLVVRDVVGAVRDVAGGGEGVARVGTGVAGEDAEGARGEHR</sequence>
<evidence type="ECO:0000256" key="1">
    <source>
        <dbReference type="ARBA" id="ARBA00008467"/>
    </source>
</evidence>
<dbReference type="InterPro" id="IPR016039">
    <property type="entry name" value="Thiolase-like"/>
</dbReference>
<dbReference type="Gene3D" id="3.40.47.10">
    <property type="match status" value="1"/>
</dbReference>
<dbReference type="Pfam" id="PF02801">
    <property type="entry name" value="Ketoacyl-synt_C"/>
    <property type="match status" value="1"/>
</dbReference>
<evidence type="ECO:0000259" key="4">
    <source>
        <dbReference type="PROSITE" id="PS52004"/>
    </source>
</evidence>
<dbReference type="Pfam" id="PF00109">
    <property type="entry name" value="ketoacyl-synt"/>
    <property type="match status" value="1"/>
</dbReference>